<feature type="coiled-coil region" evidence="1">
    <location>
        <begin position="238"/>
        <end position="265"/>
    </location>
</feature>
<comment type="caution">
    <text evidence="2">The sequence shown here is derived from an EMBL/GenBank/DDBJ whole genome shotgun (WGS) entry which is preliminary data.</text>
</comment>
<organism evidence="2 3">
    <name type="scientific">Brassica cretica</name>
    <name type="common">Mustard</name>
    <dbReference type="NCBI Taxonomy" id="69181"/>
    <lineage>
        <taxon>Eukaryota</taxon>
        <taxon>Viridiplantae</taxon>
        <taxon>Streptophyta</taxon>
        <taxon>Embryophyta</taxon>
        <taxon>Tracheophyta</taxon>
        <taxon>Spermatophyta</taxon>
        <taxon>Magnoliopsida</taxon>
        <taxon>eudicotyledons</taxon>
        <taxon>Gunneridae</taxon>
        <taxon>Pentapetalae</taxon>
        <taxon>rosids</taxon>
        <taxon>malvids</taxon>
        <taxon>Brassicales</taxon>
        <taxon>Brassicaceae</taxon>
        <taxon>Brassiceae</taxon>
        <taxon>Brassica</taxon>
    </lineage>
</organism>
<reference evidence="2" key="1">
    <citation type="submission" date="2019-12" db="EMBL/GenBank/DDBJ databases">
        <title>Genome sequencing and annotation of Brassica cretica.</title>
        <authorList>
            <person name="Studholme D.J."/>
            <person name="Sarris P."/>
        </authorList>
    </citation>
    <scope>NUCLEOTIDE SEQUENCE</scope>
    <source>
        <strain evidence="2">PFS-109/04</strain>
        <tissue evidence="2">Leaf</tissue>
    </source>
</reference>
<dbReference type="Proteomes" id="UP000712600">
    <property type="component" value="Unassembled WGS sequence"/>
</dbReference>
<accession>A0A8S9QSH9</accession>
<evidence type="ECO:0000313" key="3">
    <source>
        <dbReference type="Proteomes" id="UP000712600"/>
    </source>
</evidence>
<gene>
    <name evidence="2" type="ORF">F2Q69_00013071</name>
</gene>
<protein>
    <submittedName>
        <fullName evidence="2">Uncharacterized protein</fullName>
    </submittedName>
</protein>
<name>A0A8S9QSH9_BRACR</name>
<evidence type="ECO:0000313" key="2">
    <source>
        <dbReference type="EMBL" id="KAF3553339.1"/>
    </source>
</evidence>
<dbReference type="AlphaFoldDB" id="A0A8S9QSH9"/>
<evidence type="ECO:0000256" key="1">
    <source>
        <dbReference type="SAM" id="Coils"/>
    </source>
</evidence>
<sequence>MMKQINNEQKLLGKGHTFFRWQMEQIISSCNKRTVPAHQQRKSLGPVWNQKILLEEKDEYGVYRDDQGCTRDVDGHIINVSKDDIKKLMERASRDEHIYICLPEHASSFSQTKLVPEIYTKDEINEMFYGVCGAQEKYEGDFQMKLDGVYYPLNDSIRWLTTCMEEMREIVEIQSYIARRPDASASIDRRNKKSTDIHRQKSVDEATNRGLLVPKVTSDMSDTHNQGEEISADTYATLRRHQFNLESLGDRLQKMENTTATIKENGAEEMKQYEISLVHG</sequence>
<proteinExistence type="predicted"/>
<dbReference type="EMBL" id="QGKX02000996">
    <property type="protein sequence ID" value="KAF3553339.1"/>
    <property type="molecule type" value="Genomic_DNA"/>
</dbReference>
<keyword evidence="1" id="KW-0175">Coiled coil</keyword>